<dbReference type="SUPFAM" id="SSF56349">
    <property type="entry name" value="DNA breaking-rejoining enzymes"/>
    <property type="match status" value="1"/>
</dbReference>
<protein>
    <recommendedName>
        <fullName evidence="3">Tyr recombinase domain-containing protein</fullName>
    </recommendedName>
</protein>
<sequence>MRNHSPMYDPLTQNELNALTASLSSKEFQHDVFRAFLFVCATGLSWEDVYLLKWTQVDRENSLLVHEYERINGHQTQCLSQFALNVLPKQKSSKVFPDLHIQTIQDRYSKWGLFDLWVWGMKSNIKRRFCLETAGATFVAHMRAQLFDEHEIANMLNITESDLRSIYPFFII</sequence>
<evidence type="ECO:0000313" key="2">
    <source>
        <dbReference type="EMBL" id="AUR80017.1"/>
    </source>
</evidence>
<evidence type="ECO:0000256" key="1">
    <source>
        <dbReference type="ARBA" id="ARBA00023172"/>
    </source>
</evidence>
<dbReference type="GO" id="GO:0006310">
    <property type="term" value="P:DNA recombination"/>
    <property type="evidence" value="ECO:0007669"/>
    <property type="project" value="UniProtKB-KW"/>
</dbReference>
<gene>
    <name evidence="2" type="ORF">pCf587_0238</name>
</gene>
<dbReference type="AlphaFoldDB" id="A0A2I7QFC2"/>
<keyword evidence="1" id="KW-0233">DNA recombination</keyword>
<dbReference type="InterPro" id="IPR011010">
    <property type="entry name" value="DNA_brk_join_enz"/>
</dbReference>
<dbReference type="InterPro" id="IPR013762">
    <property type="entry name" value="Integrase-like_cat_sf"/>
</dbReference>
<evidence type="ECO:0008006" key="3">
    <source>
        <dbReference type="Google" id="ProtNLM"/>
    </source>
</evidence>
<proteinExistence type="predicted"/>
<accession>A0A2I7QFC2</accession>
<reference evidence="2" key="1">
    <citation type="submission" date="2017-10" db="EMBL/GenBank/DDBJ databases">
        <title>First characterization of an IncA/C plasmid carrying blaPER-2 from Citrobacter freundii.</title>
        <authorList>
            <person name="Ruggiero M."/>
            <person name="Girlich D."/>
            <person name="Naas T."/>
            <person name="Power P."/>
            <person name="Gutkind G.G."/>
        </authorList>
    </citation>
    <scope>NUCLEOTIDE SEQUENCE</scope>
    <source>
        <strain evidence="2">33587</strain>
        <plasmid evidence="2">pCf587</plasmid>
    </source>
</reference>
<organism evidence="2">
    <name type="scientific">Citrobacter freundii</name>
    <dbReference type="NCBI Taxonomy" id="546"/>
    <lineage>
        <taxon>Bacteria</taxon>
        <taxon>Pseudomonadati</taxon>
        <taxon>Pseudomonadota</taxon>
        <taxon>Gammaproteobacteria</taxon>
        <taxon>Enterobacterales</taxon>
        <taxon>Enterobacteriaceae</taxon>
        <taxon>Citrobacter</taxon>
        <taxon>Citrobacter freundii complex</taxon>
    </lineage>
</organism>
<keyword evidence="2" id="KW-0614">Plasmid</keyword>
<geneLocation type="plasmid" evidence="2">
    <name>pCf587</name>
</geneLocation>
<dbReference type="EMBL" id="MG053108">
    <property type="protein sequence ID" value="AUR80017.1"/>
    <property type="molecule type" value="Genomic_DNA"/>
</dbReference>
<dbReference type="Gene3D" id="1.10.443.10">
    <property type="entry name" value="Intergrase catalytic core"/>
    <property type="match status" value="1"/>
</dbReference>
<dbReference type="GO" id="GO:0003677">
    <property type="term" value="F:DNA binding"/>
    <property type="evidence" value="ECO:0007669"/>
    <property type="project" value="InterPro"/>
</dbReference>
<name>A0A2I7QFC2_CITFR</name>
<dbReference type="GO" id="GO:0015074">
    <property type="term" value="P:DNA integration"/>
    <property type="evidence" value="ECO:0007669"/>
    <property type="project" value="InterPro"/>
</dbReference>